<keyword evidence="2 8" id="KW-0819">tRNA processing</keyword>
<keyword evidence="5 8" id="KW-0255">Endonuclease</keyword>
<dbReference type="PANTHER" id="PTHR46018:SF2">
    <property type="entry name" value="ZINC PHOSPHODIESTERASE ELAC PROTEIN 1"/>
    <property type="match status" value="1"/>
</dbReference>
<reference evidence="9" key="1">
    <citation type="journal article" date="2023" name="Int. J. Mol. Sci.">
        <title>Metagenomics Revealed a New Genus 'Candidatus Thiocaldithrix dubininis' gen. nov., sp. nov. and a New Species 'Candidatus Thiothrix putei' sp. nov. in the Family Thiotrichaceae, Some Members of Which Have Traits of Both Na+- and H+-Motive Energetics.</title>
        <authorList>
            <person name="Ravin N.V."/>
            <person name="Muntyan M.S."/>
            <person name="Smolyakov D.D."/>
            <person name="Rudenko T.S."/>
            <person name="Beletsky A.V."/>
            <person name="Mardanov A.V."/>
            <person name="Grabovich M.Y."/>
        </authorList>
    </citation>
    <scope>NUCLEOTIDE SEQUENCE</scope>
    <source>
        <strain evidence="9">GKL-01</strain>
    </source>
</reference>
<organism evidence="9">
    <name type="scientific">Candidatus Thiocaldithrix dubininis</name>
    <dbReference type="NCBI Taxonomy" id="3080823"/>
    <lineage>
        <taxon>Bacteria</taxon>
        <taxon>Pseudomonadati</taxon>
        <taxon>Pseudomonadota</taxon>
        <taxon>Gammaproteobacteria</taxon>
        <taxon>Thiotrichales</taxon>
        <taxon>Thiotrichaceae</taxon>
        <taxon>Candidatus Thiocaldithrix</taxon>
    </lineage>
</organism>
<reference evidence="9" key="2">
    <citation type="submission" date="2023-04" db="EMBL/GenBank/DDBJ databases">
        <authorList>
            <person name="Beletskiy A.V."/>
            <person name="Mardanov A.V."/>
            <person name="Ravin N.V."/>
        </authorList>
    </citation>
    <scope>NUCLEOTIDE SEQUENCE</scope>
    <source>
        <strain evidence="9">GKL-01</strain>
    </source>
</reference>
<evidence type="ECO:0000256" key="7">
    <source>
        <dbReference type="ARBA" id="ARBA00022833"/>
    </source>
</evidence>
<evidence type="ECO:0000256" key="3">
    <source>
        <dbReference type="ARBA" id="ARBA00022722"/>
    </source>
</evidence>
<evidence type="ECO:0000256" key="4">
    <source>
        <dbReference type="ARBA" id="ARBA00022723"/>
    </source>
</evidence>
<dbReference type="Proteomes" id="UP001300672">
    <property type="component" value="Chromosome"/>
</dbReference>
<comment type="catalytic activity">
    <reaction evidence="8">
        <text>Endonucleolytic cleavage of RNA, removing extra 3' nucleotides from tRNA precursor, generating 3' termini of tRNAs. A 3'-hydroxy group is left at the tRNA terminus and a 5'-phosphoryl group is left at the trailer molecule.</text>
        <dbReference type="EC" id="3.1.26.11"/>
    </reaction>
</comment>
<dbReference type="SUPFAM" id="SSF56281">
    <property type="entry name" value="Metallo-hydrolase/oxidoreductase"/>
    <property type="match status" value="1"/>
</dbReference>
<evidence type="ECO:0000256" key="5">
    <source>
        <dbReference type="ARBA" id="ARBA00022759"/>
    </source>
</evidence>
<dbReference type="GO" id="GO:0008270">
    <property type="term" value="F:zinc ion binding"/>
    <property type="evidence" value="ECO:0007669"/>
    <property type="project" value="UniProtKB-UniRule"/>
</dbReference>
<feature type="binding site" evidence="8">
    <location>
        <position position="210"/>
    </location>
    <ligand>
        <name>Zn(2+)</name>
        <dbReference type="ChEBI" id="CHEBI:29105"/>
        <label>2</label>
        <note>catalytic</note>
    </ligand>
</feature>
<feature type="binding site" evidence="8">
    <location>
        <position position="210"/>
    </location>
    <ligand>
        <name>Zn(2+)</name>
        <dbReference type="ChEBI" id="CHEBI:29105"/>
        <label>1</label>
        <note>catalytic</note>
    </ligand>
</feature>
<dbReference type="Pfam" id="PF23023">
    <property type="entry name" value="Anti-Pycsar_Apyc1"/>
    <property type="match status" value="1"/>
</dbReference>
<evidence type="ECO:0000256" key="1">
    <source>
        <dbReference type="ARBA" id="ARBA00011738"/>
    </source>
</evidence>
<dbReference type="Gene3D" id="3.60.15.10">
    <property type="entry name" value="Ribonuclease Z/Hydroxyacylglutathione hydrolase-like"/>
    <property type="match status" value="1"/>
</dbReference>
<keyword evidence="6 8" id="KW-0378">Hydrolase</keyword>
<feature type="binding site" evidence="8">
    <location>
        <position position="66"/>
    </location>
    <ligand>
        <name>Zn(2+)</name>
        <dbReference type="ChEBI" id="CHEBI:29105"/>
        <label>2</label>
        <note>catalytic</note>
    </ligand>
</feature>
<feature type="binding site" evidence="8">
    <location>
        <position position="64"/>
    </location>
    <ligand>
        <name>Zn(2+)</name>
        <dbReference type="ChEBI" id="CHEBI:29105"/>
        <label>1</label>
        <note>catalytic</note>
    </ligand>
</feature>
<feature type="binding site" evidence="8">
    <location>
        <position position="139"/>
    </location>
    <ligand>
        <name>Zn(2+)</name>
        <dbReference type="ChEBI" id="CHEBI:29105"/>
        <label>1</label>
        <note>catalytic</note>
    </ligand>
</feature>
<sequence>MQVIFLGTSSGTPTRDRNVSGIAIGSTQDKAWCLVDCGEGTQHQLLKTPLSLLNLQAICITHVHGDHCYGLPGLLASAALAGRTAPLYLLAPRAIQTFIATMQATTQLWLSYELQFVAIDEPHALPDLLFDLSITELSHRVPSFAFTFTEKAVEHKLDTAKLKQAGIAPGAIWGQLQQGQTVNLPDGRVLIAADYLQAPRKARRIIIAGDNDTPRLLADVAHSAEVLIHEATYTEDIAAKVGTHPQHCTAQRVAEFAQTLSLPHLILTHFSARYRGDKDESPSLWDLQREAQAVYVGNVQMARDFSVFVLQKNGQLTRSELPA</sequence>
<feature type="binding site" evidence="8">
    <location>
        <position position="62"/>
    </location>
    <ligand>
        <name>Zn(2+)</name>
        <dbReference type="ChEBI" id="CHEBI:29105"/>
        <label>1</label>
        <note>catalytic</note>
    </ligand>
</feature>
<feature type="binding site" evidence="8">
    <location>
        <position position="67"/>
    </location>
    <ligand>
        <name>Zn(2+)</name>
        <dbReference type="ChEBI" id="CHEBI:29105"/>
        <label>2</label>
        <note>catalytic</note>
    </ligand>
</feature>
<dbReference type="KEGG" id="tdu:QJT80_07505"/>
<dbReference type="CDD" id="cd07717">
    <property type="entry name" value="RNaseZ_ZiPD-like_MBL-fold"/>
    <property type="match status" value="1"/>
</dbReference>
<dbReference type="PANTHER" id="PTHR46018">
    <property type="entry name" value="ZINC PHOSPHODIESTERASE ELAC PROTEIN 1"/>
    <property type="match status" value="1"/>
</dbReference>
<evidence type="ECO:0000313" key="9">
    <source>
        <dbReference type="EMBL" id="WGZ92323.1"/>
    </source>
</evidence>
<name>A0AA95HA86_9GAMM</name>
<keyword evidence="3 8" id="KW-0540">Nuclease</keyword>
<gene>
    <name evidence="8" type="primary">rnz</name>
    <name evidence="9" type="ORF">QJT80_07505</name>
</gene>
<proteinExistence type="inferred from homology"/>
<dbReference type="AlphaFoldDB" id="A0AA95HA86"/>
<dbReference type="InterPro" id="IPR013471">
    <property type="entry name" value="RNase_Z/BN"/>
</dbReference>
<evidence type="ECO:0000256" key="2">
    <source>
        <dbReference type="ARBA" id="ARBA00022694"/>
    </source>
</evidence>
<dbReference type="GO" id="GO:0042781">
    <property type="term" value="F:3'-tRNA processing endoribonuclease activity"/>
    <property type="evidence" value="ECO:0007669"/>
    <property type="project" value="UniProtKB-UniRule"/>
</dbReference>
<dbReference type="EMBL" id="CP124755">
    <property type="protein sequence ID" value="WGZ92323.1"/>
    <property type="molecule type" value="Genomic_DNA"/>
</dbReference>
<comment type="function">
    <text evidence="8">Zinc phosphodiesterase, which displays some tRNA 3'-processing endonuclease activity. Probably involved in tRNA maturation, by removing a 3'-trailer from precursor tRNA.</text>
</comment>
<feature type="binding site" evidence="8">
    <location>
        <position position="269"/>
    </location>
    <ligand>
        <name>Zn(2+)</name>
        <dbReference type="ChEBI" id="CHEBI:29105"/>
        <label>2</label>
        <note>catalytic</note>
    </ligand>
</feature>
<protein>
    <recommendedName>
        <fullName evidence="8">Ribonuclease Z</fullName>
        <shortName evidence="8">RNase Z</shortName>
        <ecNumber evidence="8">3.1.26.11</ecNumber>
    </recommendedName>
    <alternativeName>
        <fullName evidence="8">tRNA 3 endonuclease</fullName>
    </alternativeName>
    <alternativeName>
        <fullName evidence="8">tRNase Z</fullName>
    </alternativeName>
</protein>
<keyword evidence="7 8" id="KW-0862">Zinc</keyword>
<feature type="active site" description="Proton acceptor" evidence="8">
    <location>
        <position position="66"/>
    </location>
</feature>
<comment type="subunit">
    <text evidence="1 8">Homodimer.</text>
</comment>
<comment type="similarity">
    <text evidence="8">Belongs to the RNase Z family.</text>
</comment>
<keyword evidence="4 8" id="KW-0479">Metal-binding</keyword>
<comment type="cofactor">
    <cofactor evidence="8">
        <name>Zn(2+)</name>
        <dbReference type="ChEBI" id="CHEBI:29105"/>
    </cofactor>
    <text evidence="8">Binds 2 Zn(2+) ions.</text>
</comment>
<dbReference type="EC" id="3.1.26.11" evidence="8"/>
<evidence type="ECO:0000256" key="8">
    <source>
        <dbReference type="HAMAP-Rule" id="MF_01818"/>
    </source>
</evidence>
<accession>A0AA95HA86</accession>
<evidence type="ECO:0000256" key="6">
    <source>
        <dbReference type="ARBA" id="ARBA00022801"/>
    </source>
</evidence>
<dbReference type="HAMAP" id="MF_01818">
    <property type="entry name" value="RNase_Z_BN"/>
    <property type="match status" value="1"/>
</dbReference>
<dbReference type="InterPro" id="IPR036866">
    <property type="entry name" value="RibonucZ/Hydroxyglut_hydro"/>
</dbReference>